<accession>A0A8C2XPA3</accession>
<dbReference type="InterPro" id="IPR035508">
    <property type="entry name" value="STAC1_SH3"/>
</dbReference>
<dbReference type="InterPro" id="IPR039688">
    <property type="entry name" value="STAC1/2/3"/>
</dbReference>
<dbReference type="InterPro" id="IPR001452">
    <property type="entry name" value="SH3_domain"/>
</dbReference>
<dbReference type="Pfam" id="PF16664">
    <property type="entry name" value="STAC2_u1"/>
    <property type="match status" value="1"/>
</dbReference>
<dbReference type="CDD" id="cd11833">
    <property type="entry name" value="SH3_Stac_1"/>
    <property type="match status" value="1"/>
</dbReference>
<evidence type="ECO:0000256" key="8">
    <source>
        <dbReference type="ARBA" id="ARBA00022771"/>
    </source>
</evidence>
<dbReference type="Ensembl" id="ENSCLMT00005021463.1">
    <property type="protein sequence ID" value="ENSCLMP00005020422.1"/>
    <property type="gene ID" value="ENSCLMG00005010203.1"/>
</dbReference>
<proteinExistence type="predicted"/>
<evidence type="ECO:0000256" key="9">
    <source>
        <dbReference type="ARBA" id="ARBA00023136"/>
    </source>
</evidence>
<dbReference type="Pfam" id="PF07653">
    <property type="entry name" value="SH3_2"/>
    <property type="match status" value="1"/>
</dbReference>
<evidence type="ECO:0000313" key="14">
    <source>
        <dbReference type="Proteomes" id="UP000694565"/>
    </source>
</evidence>
<dbReference type="GO" id="GO:0012505">
    <property type="term" value="C:endomembrane system"/>
    <property type="evidence" value="ECO:0007669"/>
    <property type="project" value="UniProtKB-SubCell"/>
</dbReference>
<comment type="subcellular location">
    <subcellularLocation>
        <location evidence="2">Cell membrane</location>
    </subcellularLocation>
    <subcellularLocation>
        <location evidence="3">Cytoplasm</location>
    </subcellularLocation>
    <subcellularLocation>
        <location evidence="1">Endomembrane system</location>
        <topology evidence="1">Peripheral membrane protein</topology>
    </subcellularLocation>
</comment>
<keyword evidence="8" id="KW-0862">Zinc</keyword>
<keyword evidence="8" id="KW-0479">Metal-binding</keyword>
<evidence type="ECO:0000256" key="4">
    <source>
        <dbReference type="ARBA" id="ARBA00022443"/>
    </source>
</evidence>
<evidence type="ECO:0000256" key="6">
    <source>
        <dbReference type="ARBA" id="ARBA00022490"/>
    </source>
</evidence>
<dbReference type="GO" id="GO:1903078">
    <property type="term" value="P:positive regulation of protein localization to plasma membrane"/>
    <property type="evidence" value="ECO:0007669"/>
    <property type="project" value="TreeGrafter"/>
</dbReference>
<protein>
    <submittedName>
        <fullName evidence="13">SH3 and cysteine rich domain</fullName>
    </submittedName>
</protein>
<reference evidence="13" key="1">
    <citation type="submission" date="2025-08" db="UniProtKB">
        <authorList>
            <consortium name="Ensembl"/>
        </authorList>
    </citation>
    <scope>IDENTIFICATION</scope>
</reference>
<evidence type="ECO:0000313" key="13">
    <source>
        <dbReference type="Ensembl" id="ENSCLMP00005020422.1"/>
    </source>
</evidence>
<dbReference type="GeneTree" id="ENSGT00950000183092"/>
<evidence type="ECO:0000256" key="11">
    <source>
        <dbReference type="SAM" id="MobiDB-lite"/>
    </source>
</evidence>
<evidence type="ECO:0000256" key="2">
    <source>
        <dbReference type="ARBA" id="ARBA00004236"/>
    </source>
</evidence>
<dbReference type="SMART" id="SM00326">
    <property type="entry name" value="SH3"/>
    <property type="match status" value="1"/>
</dbReference>
<dbReference type="AlphaFoldDB" id="A0A8C2XPA3"/>
<evidence type="ECO:0000259" key="12">
    <source>
        <dbReference type="PROSITE" id="PS50002"/>
    </source>
</evidence>
<dbReference type="Gene3D" id="3.30.60.20">
    <property type="match status" value="1"/>
</dbReference>
<dbReference type="Gene3D" id="2.30.30.40">
    <property type="entry name" value="SH3 Domains"/>
    <property type="match status" value="1"/>
</dbReference>
<keyword evidence="8" id="KW-0863">Zinc-finger</keyword>
<keyword evidence="6" id="KW-0963">Cytoplasm</keyword>
<feature type="domain" description="SH3" evidence="12">
    <location>
        <begin position="142"/>
        <end position="201"/>
    </location>
</feature>
<reference evidence="13" key="2">
    <citation type="submission" date="2025-09" db="UniProtKB">
        <authorList>
            <consortium name="Ensembl"/>
        </authorList>
    </citation>
    <scope>IDENTIFICATION</scope>
</reference>
<keyword evidence="5" id="KW-1003">Cell membrane</keyword>
<organism evidence="13 14">
    <name type="scientific">Cyclopterus lumpus</name>
    <name type="common">Lumpsucker</name>
    <dbReference type="NCBI Taxonomy" id="8103"/>
    <lineage>
        <taxon>Eukaryota</taxon>
        <taxon>Metazoa</taxon>
        <taxon>Chordata</taxon>
        <taxon>Craniata</taxon>
        <taxon>Vertebrata</taxon>
        <taxon>Euteleostomi</taxon>
        <taxon>Actinopterygii</taxon>
        <taxon>Neopterygii</taxon>
        <taxon>Teleostei</taxon>
        <taxon>Neoteleostei</taxon>
        <taxon>Acanthomorphata</taxon>
        <taxon>Eupercaria</taxon>
        <taxon>Perciformes</taxon>
        <taxon>Cottioidei</taxon>
        <taxon>Cottales</taxon>
        <taxon>Cyclopteridae</taxon>
        <taxon>Cyclopterus</taxon>
    </lineage>
</organism>
<dbReference type="InterPro" id="IPR036028">
    <property type="entry name" value="SH3-like_dom_sf"/>
</dbReference>
<keyword evidence="4 10" id="KW-0728">SH3 domain</keyword>
<dbReference type="InterPro" id="IPR046349">
    <property type="entry name" value="C1-like_sf"/>
</dbReference>
<dbReference type="PRINTS" id="PR01887">
    <property type="entry name" value="SPECTRNALPHA"/>
</dbReference>
<dbReference type="GO" id="GO:0003009">
    <property type="term" value="P:skeletal muscle contraction"/>
    <property type="evidence" value="ECO:0007669"/>
    <property type="project" value="TreeGrafter"/>
</dbReference>
<dbReference type="GO" id="GO:0008270">
    <property type="term" value="F:zinc ion binding"/>
    <property type="evidence" value="ECO:0007669"/>
    <property type="project" value="UniProtKB-KW"/>
</dbReference>
<dbReference type="GO" id="GO:0044325">
    <property type="term" value="F:transmembrane transporter binding"/>
    <property type="evidence" value="ECO:0007669"/>
    <property type="project" value="TreeGrafter"/>
</dbReference>
<evidence type="ECO:0000256" key="1">
    <source>
        <dbReference type="ARBA" id="ARBA00004184"/>
    </source>
</evidence>
<keyword evidence="9" id="KW-0472">Membrane</keyword>
<dbReference type="PANTHER" id="PTHR15135">
    <property type="entry name" value="STAC"/>
    <property type="match status" value="1"/>
</dbReference>
<dbReference type="Pfam" id="PF00018">
    <property type="entry name" value="SH3_1"/>
    <property type="match status" value="1"/>
</dbReference>
<sequence>RSKSADNFFRTSSDNKTELLSDVTIPSAPPPTSRSQSRNPLQVDSAGHCFMEHIFKKPTFCDVCNHMIVACGNKVDPVYEALRFGTSLAQKAKRASGSESPHRNSVRKGSFIMFVLTLVIENGTDHYLQPERKPDKMLKDVLKLNTYVALFSFSPQDSHDLDMRAGDRILLADDSNDDWWKGVIEDRIGFFPAAFAHQLRVEDQVFRCNRTFIGCKEQGQITLKEGQICVSSEGERGGFIRVASGKKRGFVPCDVLEII</sequence>
<dbReference type="PANTHER" id="PTHR15135:SF3">
    <property type="entry name" value="SH3 AND CYSTEINE-RICH DOMAIN-CONTAINING PROTEIN"/>
    <property type="match status" value="1"/>
</dbReference>
<dbReference type="GO" id="GO:0005886">
    <property type="term" value="C:plasma membrane"/>
    <property type="evidence" value="ECO:0007669"/>
    <property type="project" value="UniProtKB-SubCell"/>
</dbReference>
<keyword evidence="7" id="KW-0677">Repeat</keyword>
<evidence type="ECO:0000256" key="3">
    <source>
        <dbReference type="ARBA" id="ARBA00004496"/>
    </source>
</evidence>
<name>A0A8C2XPA3_CYCLU</name>
<evidence type="ECO:0000256" key="10">
    <source>
        <dbReference type="PROSITE-ProRule" id="PRU00192"/>
    </source>
</evidence>
<evidence type="ECO:0000256" key="5">
    <source>
        <dbReference type="ARBA" id="ARBA00022475"/>
    </source>
</evidence>
<dbReference type="SUPFAM" id="SSF57889">
    <property type="entry name" value="Cysteine-rich domain"/>
    <property type="match status" value="1"/>
</dbReference>
<evidence type="ECO:0000256" key="7">
    <source>
        <dbReference type="ARBA" id="ARBA00022737"/>
    </source>
</evidence>
<feature type="region of interest" description="Disordered" evidence="11">
    <location>
        <begin position="19"/>
        <end position="40"/>
    </location>
</feature>
<dbReference type="SUPFAM" id="SSF50044">
    <property type="entry name" value="SH3-domain"/>
    <property type="match status" value="1"/>
</dbReference>
<keyword evidence="14" id="KW-1185">Reference proteome</keyword>
<dbReference type="Proteomes" id="UP000694565">
    <property type="component" value="Unplaced"/>
</dbReference>
<dbReference type="GO" id="GO:0005737">
    <property type="term" value="C:cytoplasm"/>
    <property type="evidence" value="ECO:0007669"/>
    <property type="project" value="UniProtKB-SubCell"/>
</dbReference>
<dbReference type="PROSITE" id="PS50002">
    <property type="entry name" value="SH3"/>
    <property type="match status" value="1"/>
</dbReference>